<dbReference type="EMBL" id="CAJNOK010000490">
    <property type="protein sequence ID" value="CAF0757081.1"/>
    <property type="molecule type" value="Genomic_DNA"/>
</dbReference>
<evidence type="ECO:0000256" key="2">
    <source>
        <dbReference type="ARBA" id="ARBA00038160"/>
    </source>
</evidence>
<dbReference type="Proteomes" id="UP000682733">
    <property type="component" value="Unassembled WGS sequence"/>
</dbReference>
<comment type="caution">
    <text evidence="5">The sequence shown here is derived from an EMBL/GenBank/DDBJ whole genome shotgun (WGS) entry which is preliminary data.</text>
</comment>
<dbReference type="OrthoDB" id="3180714at2759"/>
<dbReference type="PANTHER" id="PTHR11079:SF156">
    <property type="entry name" value="INACTIVE TRNA-SPECIFIC ADENOSINE DEAMINASE-LIKE PROTEIN 3-RELATED"/>
    <property type="match status" value="1"/>
</dbReference>
<dbReference type="Pfam" id="PF00383">
    <property type="entry name" value="dCMP_cyt_deam_1"/>
    <property type="match status" value="1"/>
</dbReference>
<evidence type="ECO:0000313" key="5">
    <source>
        <dbReference type="EMBL" id="CAF0913067.1"/>
    </source>
</evidence>
<sequence length="318" mass="37846">MVSNAKRLCQRSLLNDISKWKAILDDDLYQIPTLISMLCCQIIDSKQTSLILKQVNEYFNWQKYKHVKRIYCTTDEQNQQQKIEILLCRSIDTLDKIYPQEFLSKYFHMNNVTTVQIPEKQPLLKWQYEECRKNYWPNLSYRENKYLEQEYSNKKNEINSKEEAIIDMLKQLQTNHAVQSQHCAVVTNSEHEILVATIDYRHEHPLQHCTMIAIDLIAQMSNGGCYHNRKNFLYEFLLSSTVEKPTTNHLCNSYFIYLTHEPCMMCAMALLHSRIAKVYYLETVDYGALGTKYKLHCLKKTNHRFQVYKLQIENEQEQ</sequence>
<protein>
    <recommendedName>
        <fullName evidence="3">CMP/dCMP-type deaminase domain-containing protein</fullName>
    </recommendedName>
</protein>
<dbReference type="Proteomes" id="UP000663829">
    <property type="component" value="Unassembled WGS sequence"/>
</dbReference>
<accession>A0A814ADZ2</accession>
<dbReference type="EMBL" id="CAJNOQ010001699">
    <property type="protein sequence ID" value="CAF0913067.1"/>
    <property type="molecule type" value="Genomic_DNA"/>
</dbReference>
<dbReference type="PROSITE" id="PS51747">
    <property type="entry name" value="CYT_DCMP_DEAMINASES_2"/>
    <property type="match status" value="1"/>
</dbReference>
<dbReference type="EMBL" id="CAJOBC010001699">
    <property type="protein sequence ID" value="CAF3693755.1"/>
    <property type="molecule type" value="Genomic_DNA"/>
</dbReference>
<keyword evidence="8" id="KW-1185">Reference proteome</keyword>
<organism evidence="5 8">
    <name type="scientific">Didymodactylos carnosus</name>
    <dbReference type="NCBI Taxonomy" id="1234261"/>
    <lineage>
        <taxon>Eukaryota</taxon>
        <taxon>Metazoa</taxon>
        <taxon>Spiralia</taxon>
        <taxon>Gnathifera</taxon>
        <taxon>Rotifera</taxon>
        <taxon>Eurotatoria</taxon>
        <taxon>Bdelloidea</taxon>
        <taxon>Philodinida</taxon>
        <taxon>Philodinidae</taxon>
        <taxon>Didymodactylos</taxon>
    </lineage>
</organism>
<dbReference type="GO" id="GO:0002100">
    <property type="term" value="P:tRNA wobble adenosine to inosine editing"/>
    <property type="evidence" value="ECO:0007669"/>
    <property type="project" value="InterPro"/>
</dbReference>
<gene>
    <name evidence="5" type="ORF">GPM918_LOCUS9250</name>
    <name evidence="4" type="ORF">OVA965_LOCUS2343</name>
    <name evidence="7" type="ORF">SRO942_LOCUS9251</name>
    <name evidence="6" type="ORF">TMI583_LOCUS2343</name>
</gene>
<evidence type="ECO:0000313" key="8">
    <source>
        <dbReference type="Proteomes" id="UP000663829"/>
    </source>
</evidence>
<evidence type="ECO:0000259" key="3">
    <source>
        <dbReference type="PROSITE" id="PS51747"/>
    </source>
</evidence>
<dbReference type="AlphaFoldDB" id="A0A814ADZ2"/>
<dbReference type="Gene3D" id="3.40.140.10">
    <property type="entry name" value="Cytidine Deaminase, domain 2"/>
    <property type="match status" value="1"/>
</dbReference>
<keyword evidence="1" id="KW-0819">tRNA processing</keyword>
<feature type="domain" description="CMP/dCMP-type deaminase" evidence="3">
    <location>
        <begin position="159"/>
        <end position="308"/>
    </location>
</feature>
<dbReference type="GO" id="GO:0005634">
    <property type="term" value="C:nucleus"/>
    <property type="evidence" value="ECO:0007669"/>
    <property type="project" value="TreeGrafter"/>
</dbReference>
<dbReference type="PANTHER" id="PTHR11079">
    <property type="entry name" value="CYTOSINE DEAMINASE FAMILY MEMBER"/>
    <property type="match status" value="1"/>
</dbReference>
<name>A0A814ADZ2_9BILA</name>
<evidence type="ECO:0000313" key="7">
    <source>
        <dbReference type="EMBL" id="CAF3693755.1"/>
    </source>
</evidence>
<dbReference type="Proteomes" id="UP000681722">
    <property type="component" value="Unassembled WGS sequence"/>
</dbReference>
<dbReference type="GO" id="GO:0052717">
    <property type="term" value="F:tRNA-specific adenosine-34 deaminase activity"/>
    <property type="evidence" value="ECO:0007669"/>
    <property type="project" value="UniProtKB-EC"/>
</dbReference>
<evidence type="ECO:0000313" key="4">
    <source>
        <dbReference type="EMBL" id="CAF0757081.1"/>
    </source>
</evidence>
<reference evidence="5" key="1">
    <citation type="submission" date="2021-02" db="EMBL/GenBank/DDBJ databases">
        <authorList>
            <person name="Nowell W R."/>
        </authorList>
    </citation>
    <scope>NUCLEOTIDE SEQUENCE</scope>
</reference>
<evidence type="ECO:0000256" key="1">
    <source>
        <dbReference type="ARBA" id="ARBA00022694"/>
    </source>
</evidence>
<dbReference type="InterPro" id="IPR016193">
    <property type="entry name" value="Cytidine_deaminase-like"/>
</dbReference>
<dbReference type="InterPro" id="IPR002125">
    <property type="entry name" value="CMP_dCMP_dom"/>
</dbReference>
<proteinExistence type="inferred from homology"/>
<dbReference type="EMBL" id="CAJOBA010000490">
    <property type="protein sequence ID" value="CAF3536427.1"/>
    <property type="molecule type" value="Genomic_DNA"/>
</dbReference>
<comment type="similarity">
    <text evidence="2">Belongs to the cytidine and deoxycytidylate deaminase family. ADAT3 subfamily.</text>
</comment>
<dbReference type="GO" id="GO:0046872">
    <property type="term" value="F:metal ion binding"/>
    <property type="evidence" value="ECO:0007669"/>
    <property type="project" value="UniProtKB-KW"/>
</dbReference>
<dbReference type="GO" id="GO:0005737">
    <property type="term" value="C:cytoplasm"/>
    <property type="evidence" value="ECO:0007669"/>
    <property type="project" value="TreeGrafter"/>
</dbReference>
<evidence type="ECO:0000313" key="6">
    <source>
        <dbReference type="EMBL" id="CAF3536427.1"/>
    </source>
</evidence>
<dbReference type="SUPFAM" id="SSF53927">
    <property type="entry name" value="Cytidine deaminase-like"/>
    <property type="match status" value="1"/>
</dbReference>
<dbReference type="Proteomes" id="UP000677228">
    <property type="component" value="Unassembled WGS sequence"/>
</dbReference>